<feature type="region of interest" description="Disordered" evidence="13">
    <location>
        <begin position="265"/>
        <end position="304"/>
    </location>
</feature>
<evidence type="ECO:0000256" key="4">
    <source>
        <dbReference type="ARBA" id="ARBA00022643"/>
    </source>
</evidence>
<dbReference type="GO" id="GO:0005524">
    <property type="term" value="F:ATP binding"/>
    <property type="evidence" value="ECO:0007669"/>
    <property type="project" value="UniProtKB-KW"/>
</dbReference>
<sequence>MVDFGKISNEVYTLAAQSDPLSHLVKEALAVIDDALNVFGPDHVSLSFNGGKDCTVLLHLLAASLGQRGSLASRPIPAVYIPVPSPFPQLEVFNLETAKQYNLDLFHCPVDEPELPVETVAGPATPGPAATNGVIAGAGTTLKAKGGEGMKRALEVYKEQFPHIDAILIGTRRSDPHGATLTFRNTTDPGWPAFERVNPIINWSYGAVWDYLRRFNVPYCDLYDEGYTSLGSTYNTFRNPALLIQPACGTCSVHSVYSSETSKDVALPSLPTPAPSSLSDPDNTHPHAPATPAPSSSCDAPDTLPTRFEVIPTDPLKQCIADSTGCDPLPDVLEMIQGDPQNACYHNAGTDFSHSTITSTVINGRGNGHADSLPDAGRLEVVNGVPDMHCLADDDICRCRYRPAYELVDGTLERAGRGGGAAAVKTS</sequence>
<evidence type="ECO:0000313" key="15">
    <source>
        <dbReference type="EMBL" id="TFY58475.1"/>
    </source>
</evidence>
<evidence type="ECO:0000313" key="16">
    <source>
        <dbReference type="Proteomes" id="UP000298390"/>
    </source>
</evidence>
<evidence type="ECO:0000256" key="6">
    <source>
        <dbReference type="ARBA" id="ARBA00022695"/>
    </source>
</evidence>
<protein>
    <recommendedName>
        <fullName evidence="2">FAD synthase</fullName>
        <ecNumber evidence="2">2.7.7.2</ecNumber>
    </recommendedName>
    <alternativeName>
        <fullName evidence="10">FAD pyrophosphorylase</fullName>
    </alternativeName>
    <alternativeName>
        <fullName evidence="11">FMN adenylyltransferase</fullName>
    </alternativeName>
</protein>
<gene>
    <name evidence="15" type="ORF">EVJ58_g6397</name>
</gene>
<evidence type="ECO:0000256" key="5">
    <source>
        <dbReference type="ARBA" id="ARBA00022679"/>
    </source>
</evidence>
<dbReference type="STRING" id="34475.A0A4Y9Y800"/>
<reference evidence="15 16" key="1">
    <citation type="submission" date="2019-01" db="EMBL/GenBank/DDBJ databases">
        <title>Genome sequencing of the rare red list fungi Fomitopsis rosea.</title>
        <authorList>
            <person name="Buettner E."/>
            <person name="Kellner H."/>
        </authorList>
    </citation>
    <scope>NUCLEOTIDE SEQUENCE [LARGE SCALE GENOMIC DNA]</scope>
    <source>
        <strain evidence="15 16">DSM 105464</strain>
    </source>
</reference>
<dbReference type="PANTHER" id="PTHR23293">
    <property type="entry name" value="FAD SYNTHETASE-RELATED FMN ADENYLYLTRANSFERASE"/>
    <property type="match status" value="1"/>
</dbReference>
<dbReference type="SUPFAM" id="SSF52402">
    <property type="entry name" value="Adenine nucleotide alpha hydrolases-like"/>
    <property type="match status" value="1"/>
</dbReference>
<feature type="domain" description="Phosphoadenosine phosphosulphate reductase" evidence="14">
    <location>
        <begin position="44"/>
        <end position="236"/>
    </location>
</feature>
<evidence type="ECO:0000256" key="8">
    <source>
        <dbReference type="ARBA" id="ARBA00022827"/>
    </source>
</evidence>
<keyword evidence="7" id="KW-0547">Nucleotide-binding</keyword>
<dbReference type="Proteomes" id="UP000298390">
    <property type="component" value="Unassembled WGS sequence"/>
</dbReference>
<dbReference type="PANTHER" id="PTHR23293:SF9">
    <property type="entry name" value="FAD SYNTHASE"/>
    <property type="match status" value="1"/>
</dbReference>
<evidence type="ECO:0000256" key="10">
    <source>
        <dbReference type="ARBA" id="ARBA00031145"/>
    </source>
</evidence>
<dbReference type="InterPro" id="IPR014729">
    <property type="entry name" value="Rossmann-like_a/b/a_fold"/>
</dbReference>
<evidence type="ECO:0000256" key="12">
    <source>
        <dbReference type="ARBA" id="ARBA00049494"/>
    </source>
</evidence>
<keyword evidence="8" id="KW-0274">FAD</keyword>
<dbReference type="Pfam" id="PF01507">
    <property type="entry name" value="PAPS_reduct"/>
    <property type="match status" value="1"/>
</dbReference>
<dbReference type="EMBL" id="SEKV01000358">
    <property type="protein sequence ID" value="TFY58475.1"/>
    <property type="molecule type" value="Genomic_DNA"/>
</dbReference>
<dbReference type="GO" id="GO:0006747">
    <property type="term" value="P:FAD biosynthetic process"/>
    <property type="evidence" value="ECO:0007669"/>
    <property type="project" value="TreeGrafter"/>
</dbReference>
<dbReference type="AlphaFoldDB" id="A0A4Y9Y800"/>
<dbReference type="Gene3D" id="3.40.50.620">
    <property type="entry name" value="HUPs"/>
    <property type="match status" value="1"/>
</dbReference>
<evidence type="ECO:0000256" key="3">
    <source>
        <dbReference type="ARBA" id="ARBA00022630"/>
    </source>
</evidence>
<evidence type="ECO:0000256" key="13">
    <source>
        <dbReference type="SAM" id="MobiDB-lite"/>
    </source>
</evidence>
<name>A0A4Y9Y800_9APHY</name>
<organism evidence="15 16">
    <name type="scientific">Rhodofomes roseus</name>
    <dbReference type="NCBI Taxonomy" id="34475"/>
    <lineage>
        <taxon>Eukaryota</taxon>
        <taxon>Fungi</taxon>
        <taxon>Dikarya</taxon>
        <taxon>Basidiomycota</taxon>
        <taxon>Agaricomycotina</taxon>
        <taxon>Agaricomycetes</taxon>
        <taxon>Polyporales</taxon>
        <taxon>Rhodofomes</taxon>
    </lineage>
</organism>
<evidence type="ECO:0000256" key="11">
    <source>
        <dbReference type="ARBA" id="ARBA00031871"/>
    </source>
</evidence>
<evidence type="ECO:0000256" key="1">
    <source>
        <dbReference type="ARBA" id="ARBA00004726"/>
    </source>
</evidence>
<evidence type="ECO:0000256" key="7">
    <source>
        <dbReference type="ARBA" id="ARBA00022741"/>
    </source>
</evidence>
<dbReference type="GO" id="GO:0003919">
    <property type="term" value="F:FMN adenylyltransferase activity"/>
    <property type="evidence" value="ECO:0007669"/>
    <property type="project" value="UniProtKB-EC"/>
</dbReference>
<accession>A0A4Y9Y800</accession>
<evidence type="ECO:0000256" key="9">
    <source>
        <dbReference type="ARBA" id="ARBA00022840"/>
    </source>
</evidence>
<evidence type="ECO:0000259" key="14">
    <source>
        <dbReference type="Pfam" id="PF01507"/>
    </source>
</evidence>
<dbReference type="InterPro" id="IPR002500">
    <property type="entry name" value="PAPS_reduct_dom"/>
</dbReference>
<comment type="caution">
    <text evidence="15">The sequence shown here is derived from an EMBL/GenBank/DDBJ whole genome shotgun (WGS) entry which is preliminary data.</text>
</comment>
<keyword evidence="5" id="KW-0808">Transferase</keyword>
<comment type="pathway">
    <text evidence="1">Cofactor biosynthesis; FAD biosynthesis; FAD from FMN: step 1/1.</text>
</comment>
<keyword evidence="4" id="KW-0288">FMN</keyword>
<dbReference type="EC" id="2.7.7.2" evidence="2"/>
<keyword evidence="3" id="KW-0285">Flavoprotein</keyword>
<proteinExistence type="predicted"/>
<feature type="compositionally biased region" description="Low complexity" evidence="13">
    <location>
        <begin position="275"/>
        <end position="303"/>
    </location>
</feature>
<comment type="catalytic activity">
    <reaction evidence="12">
        <text>FMN + ATP + H(+) = FAD + diphosphate</text>
        <dbReference type="Rhea" id="RHEA:17237"/>
        <dbReference type="ChEBI" id="CHEBI:15378"/>
        <dbReference type="ChEBI" id="CHEBI:30616"/>
        <dbReference type="ChEBI" id="CHEBI:33019"/>
        <dbReference type="ChEBI" id="CHEBI:57692"/>
        <dbReference type="ChEBI" id="CHEBI:58210"/>
        <dbReference type="EC" id="2.7.7.2"/>
    </reaction>
</comment>
<keyword evidence="6" id="KW-0548">Nucleotidyltransferase</keyword>
<dbReference type="CDD" id="cd23948">
    <property type="entry name" value="FAD_synthase"/>
    <property type="match status" value="1"/>
</dbReference>
<evidence type="ECO:0000256" key="2">
    <source>
        <dbReference type="ARBA" id="ARBA00012393"/>
    </source>
</evidence>
<keyword evidence="9" id="KW-0067">ATP-binding</keyword>